<proteinExistence type="predicted"/>
<evidence type="ECO:0000313" key="2">
    <source>
        <dbReference type="Proteomes" id="UP001525890"/>
    </source>
</evidence>
<name>A0ABT2MNV9_9CYAN</name>
<dbReference type="Gene3D" id="2.40.50.140">
    <property type="entry name" value="Nucleic acid-binding proteins"/>
    <property type="match status" value="1"/>
</dbReference>
<comment type="caution">
    <text evidence="1">The sequence shown here is derived from an EMBL/GenBank/DDBJ whole genome shotgun (WGS) entry which is preliminary data.</text>
</comment>
<dbReference type="RefSeq" id="WP_368006063.1">
    <property type="nucleotide sequence ID" value="NZ_JAMXFF010000010.1"/>
</dbReference>
<evidence type="ECO:0000313" key="1">
    <source>
        <dbReference type="EMBL" id="MCT7966418.1"/>
    </source>
</evidence>
<sequence>MTRLFSPPKVEMFSHPVTGRVEEAIAPNFPGRIYCMASYWPAKFYQPHCTNSLAPGQPCKVVGIEGITLLVVPL</sequence>
<keyword evidence="2" id="KW-1185">Reference proteome</keyword>
<accession>A0ABT2MNV9</accession>
<dbReference type="InterPro" id="IPR012340">
    <property type="entry name" value="NA-bd_OB-fold"/>
</dbReference>
<dbReference type="EMBL" id="JAMXFF010000010">
    <property type="protein sequence ID" value="MCT7966418.1"/>
    <property type="molecule type" value="Genomic_DNA"/>
</dbReference>
<reference evidence="1 2" key="1">
    <citation type="journal article" date="2022" name="Front. Microbiol.">
        <title>High genomic differentiation and limited gene flow indicate recent cryptic speciation within the genus Laspinema (cyanobacteria).</title>
        <authorList>
            <person name="Stanojkovic A."/>
            <person name="Skoupy S."/>
            <person name="Skaloud P."/>
            <person name="Dvorak P."/>
        </authorList>
    </citation>
    <scope>NUCLEOTIDE SEQUENCE [LARGE SCALE GENOMIC DNA]</scope>
    <source>
        <strain evidence="1 2">D2a</strain>
    </source>
</reference>
<gene>
    <name evidence="1" type="ORF">NG799_08745</name>
</gene>
<dbReference type="Proteomes" id="UP001525890">
    <property type="component" value="Unassembled WGS sequence"/>
</dbReference>
<protein>
    <submittedName>
        <fullName evidence="1">NfeD family protein</fullName>
    </submittedName>
</protein>
<organism evidence="1 2">
    <name type="scientific">Laspinema palackyanum D2a</name>
    <dbReference type="NCBI Taxonomy" id="2953684"/>
    <lineage>
        <taxon>Bacteria</taxon>
        <taxon>Bacillati</taxon>
        <taxon>Cyanobacteriota</taxon>
        <taxon>Cyanophyceae</taxon>
        <taxon>Oscillatoriophycideae</taxon>
        <taxon>Oscillatoriales</taxon>
        <taxon>Laspinemataceae</taxon>
        <taxon>Laspinema</taxon>
        <taxon>Laspinema palackyanum</taxon>
    </lineage>
</organism>